<dbReference type="PANTHER" id="PTHR45710">
    <property type="entry name" value="C-TYPE LECTIN DOMAIN-CONTAINING PROTEIN 180"/>
    <property type="match status" value="1"/>
</dbReference>
<dbReference type="InterPro" id="IPR001304">
    <property type="entry name" value="C-type_lectin-like"/>
</dbReference>
<dbReference type="InterPro" id="IPR016186">
    <property type="entry name" value="C-type_lectin-like/link_sf"/>
</dbReference>
<evidence type="ECO:0000256" key="1">
    <source>
        <dbReference type="SAM" id="MobiDB-lite"/>
    </source>
</evidence>
<dbReference type="PROSITE" id="PS50041">
    <property type="entry name" value="C_TYPE_LECTIN_2"/>
    <property type="match status" value="1"/>
</dbReference>
<dbReference type="CDD" id="cd00037">
    <property type="entry name" value="CLECT"/>
    <property type="match status" value="1"/>
</dbReference>
<evidence type="ECO:0000259" key="3">
    <source>
        <dbReference type="PROSITE" id="PS50041"/>
    </source>
</evidence>
<dbReference type="Gene3D" id="3.10.100.10">
    <property type="entry name" value="Mannose-Binding Protein A, subunit A"/>
    <property type="match status" value="1"/>
</dbReference>
<dbReference type="EMBL" id="ON924247">
    <property type="protein sequence ID" value="UVC41638.1"/>
    <property type="molecule type" value="mRNA"/>
</dbReference>
<feature type="compositionally biased region" description="Basic and acidic residues" evidence="1">
    <location>
        <begin position="373"/>
        <end position="384"/>
    </location>
</feature>
<feature type="transmembrane region" description="Helical" evidence="2">
    <location>
        <begin position="198"/>
        <end position="219"/>
    </location>
</feature>
<sequence>MGAQRVTGVSKGAGGYRPTVNWREITVKRRNTADKQVLVCITLSGVLIVVVGVVCTVLGFLVIASQCPFMWMETPGACYYLARHNASWSSGREYCHSQSASLLDLHSDEESDFIQDVMLGRSWLGLRRKKDRDDWRWLTGAKVNYTKWQNPNSVPTDTSLSYCAMMEESGDWLAVPCHGEDSAYVICDYTPGYNPFMLVGPVVTVCGLVVLVLSIEVCVRRREFIEKNMEVISDTEDDREVDAGLDNYGYACKEDEDPDGATRCPRVDHPVKSATSTNSWVQQSPTPGASKDITGPLVHVVPGSSKETSSPVVDDAPEGSEDTNSPEAQGSPGGSEGTISPVISLASESRGVSGLMVQVAPASASPSLPPPLTEERSRSQEHLELLLSPKTLE</sequence>
<dbReference type="SUPFAM" id="SSF56436">
    <property type="entry name" value="C-type lectin-like"/>
    <property type="match status" value="1"/>
</dbReference>
<reference evidence="4" key="1">
    <citation type="journal article" date="2022" name="Fish Shellfish Immunol.">
        <title>Characterization of four spliced isoforms of a transmembrane C-type lectin from Procambarus clarkii and their function in facilitating WSSV infection.</title>
        <authorList>
            <person name="Huang X."/>
            <person name="Xu Y."/>
            <person name="Zhao Y."/>
            <person name="Cao X."/>
            <person name="Wang D."/>
            <person name="Yan J."/>
            <person name="Wei T."/>
            <person name="Dai X."/>
            <person name="Xu Z."/>
            <person name="Ren Q."/>
        </authorList>
    </citation>
    <scope>NUCLEOTIDE SEQUENCE</scope>
</reference>
<dbReference type="InterPro" id="IPR016187">
    <property type="entry name" value="CTDL_fold"/>
</dbReference>
<name>A0A976SHQ1_PROCL</name>
<feature type="transmembrane region" description="Helical" evidence="2">
    <location>
        <begin position="37"/>
        <end position="63"/>
    </location>
</feature>
<dbReference type="AlphaFoldDB" id="A0A976SHQ1"/>
<accession>A0A976SHQ1</accession>
<keyword evidence="2" id="KW-0812">Transmembrane</keyword>
<proteinExistence type="evidence at transcript level"/>
<dbReference type="Pfam" id="PF00059">
    <property type="entry name" value="Lectin_C"/>
    <property type="match status" value="1"/>
</dbReference>
<dbReference type="RefSeq" id="XP_045617408.1">
    <property type="nucleotide sequence ID" value="XM_045761452.2"/>
</dbReference>
<dbReference type="OrthoDB" id="9906043at2759"/>
<protein>
    <submittedName>
        <fullName evidence="4">C-type lectin isoform 3</fullName>
    </submittedName>
</protein>
<keyword evidence="2" id="KW-0472">Membrane</keyword>
<feature type="domain" description="C-type lectin" evidence="3">
    <location>
        <begin position="74"/>
        <end position="177"/>
    </location>
</feature>
<evidence type="ECO:0000313" key="4">
    <source>
        <dbReference type="EMBL" id="UVC41638.1"/>
    </source>
</evidence>
<dbReference type="SMART" id="SM00034">
    <property type="entry name" value="CLECT"/>
    <property type="match status" value="1"/>
</dbReference>
<evidence type="ECO:0000256" key="2">
    <source>
        <dbReference type="SAM" id="Phobius"/>
    </source>
</evidence>
<dbReference type="GeneID" id="123769950"/>
<keyword evidence="2" id="KW-1133">Transmembrane helix</keyword>
<feature type="region of interest" description="Disordered" evidence="1">
    <location>
        <begin position="250"/>
        <end position="346"/>
    </location>
</feature>
<feature type="region of interest" description="Disordered" evidence="1">
    <location>
        <begin position="361"/>
        <end position="393"/>
    </location>
</feature>
<dbReference type="PANTHER" id="PTHR45710:SF26">
    <property type="entry name" value="RH26557P"/>
    <property type="match status" value="1"/>
</dbReference>
<feature type="compositionally biased region" description="Polar residues" evidence="1">
    <location>
        <begin position="273"/>
        <end position="287"/>
    </location>
</feature>
<dbReference type="InterPro" id="IPR050828">
    <property type="entry name" value="C-type_lectin/matrix_domain"/>
</dbReference>
<organism evidence="4">
    <name type="scientific">Procambarus clarkii</name>
    <name type="common">Red swamp crayfish</name>
    <dbReference type="NCBI Taxonomy" id="6728"/>
    <lineage>
        <taxon>Eukaryota</taxon>
        <taxon>Metazoa</taxon>
        <taxon>Ecdysozoa</taxon>
        <taxon>Arthropoda</taxon>
        <taxon>Crustacea</taxon>
        <taxon>Multicrustacea</taxon>
        <taxon>Malacostraca</taxon>
        <taxon>Eumalacostraca</taxon>
        <taxon>Eucarida</taxon>
        <taxon>Decapoda</taxon>
        <taxon>Pleocyemata</taxon>
        <taxon>Astacidea</taxon>
        <taxon>Astacoidea</taxon>
        <taxon>Cambaridae</taxon>
        <taxon>Procambarus</taxon>
    </lineage>
</organism>